<reference evidence="2 3" key="1">
    <citation type="submission" date="2017-05" db="EMBL/GenBank/DDBJ databases">
        <authorList>
            <person name="Varghese N."/>
            <person name="Submissions S."/>
        </authorList>
    </citation>
    <scope>NUCLEOTIDE SEQUENCE [LARGE SCALE GENOMIC DNA]</scope>
    <source>
        <strain evidence="2 3">DSM 45474</strain>
    </source>
</reference>
<name>A0A521CWD7_9BACL</name>
<keyword evidence="1" id="KW-1133">Transmembrane helix</keyword>
<dbReference type="OrthoDB" id="2609634at2"/>
<organism evidence="2 3">
    <name type="scientific">Melghirimyces algeriensis</name>
    <dbReference type="NCBI Taxonomy" id="910412"/>
    <lineage>
        <taxon>Bacteria</taxon>
        <taxon>Bacillati</taxon>
        <taxon>Bacillota</taxon>
        <taxon>Bacilli</taxon>
        <taxon>Bacillales</taxon>
        <taxon>Thermoactinomycetaceae</taxon>
        <taxon>Melghirimyces</taxon>
    </lineage>
</organism>
<sequence length="159" mass="17802">MILSRKMISASISGSLFAALLGIINPNPFGEPIVSIQDYLFSVVSILPIYMLYSFPAILIYGVLTSMVSDKIGELISSKIRIEKAELILSGILHIMFGLILFPVSLGASILFFITDQILRKRNHNDNWLEAIKSLSLPITVWFLCIWVVWIKESLFPDG</sequence>
<gene>
    <name evidence="2" type="ORF">SAMN06264849_104252</name>
</gene>
<keyword evidence="1" id="KW-0472">Membrane</keyword>
<keyword evidence="3" id="KW-1185">Reference proteome</keyword>
<accession>A0A521CWD7</accession>
<feature type="transmembrane region" description="Helical" evidence="1">
    <location>
        <begin position="134"/>
        <end position="151"/>
    </location>
</feature>
<evidence type="ECO:0000313" key="2">
    <source>
        <dbReference type="EMBL" id="SMO63754.1"/>
    </source>
</evidence>
<dbReference type="EMBL" id="FXTI01000004">
    <property type="protein sequence ID" value="SMO63754.1"/>
    <property type="molecule type" value="Genomic_DNA"/>
</dbReference>
<evidence type="ECO:0000313" key="3">
    <source>
        <dbReference type="Proteomes" id="UP000315636"/>
    </source>
</evidence>
<dbReference type="RefSeq" id="WP_142505304.1">
    <property type="nucleotide sequence ID" value="NZ_FXTI01000004.1"/>
</dbReference>
<dbReference type="AlphaFoldDB" id="A0A521CWD7"/>
<proteinExistence type="predicted"/>
<feature type="transmembrane region" description="Helical" evidence="1">
    <location>
        <begin position="42"/>
        <end position="64"/>
    </location>
</feature>
<feature type="transmembrane region" description="Helical" evidence="1">
    <location>
        <begin position="85"/>
        <end position="114"/>
    </location>
</feature>
<protein>
    <submittedName>
        <fullName evidence="2">Uncharacterized protein</fullName>
    </submittedName>
</protein>
<evidence type="ECO:0000256" key="1">
    <source>
        <dbReference type="SAM" id="Phobius"/>
    </source>
</evidence>
<keyword evidence="1" id="KW-0812">Transmembrane</keyword>
<dbReference type="Proteomes" id="UP000315636">
    <property type="component" value="Unassembled WGS sequence"/>
</dbReference>